<dbReference type="InterPro" id="IPR007061">
    <property type="entry name" value="MST-like"/>
</dbReference>
<comment type="caution">
    <text evidence="1">The sequence shown here is derived from an EMBL/GenBank/DDBJ whole genome shotgun (WGS) entry which is preliminary data.</text>
</comment>
<dbReference type="Pfam" id="PF04978">
    <property type="entry name" value="MST"/>
    <property type="match status" value="1"/>
</dbReference>
<dbReference type="SUPFAM" id="SSF109854">
    <property type="entry name" value="DinB/YfiT-like putative metalloenzymes"/>
    <property type="match status" value="1"/>
</dbReference>
<organism evidence="1 2">
    <name type="scientific">Glycomyces artemisiae</name>
    <dbReference type="NCBI Taxonomy" id="1076443"/>
    <lineage>
        <taxon>Bacteria</taxon>
        <taxon>Bacillati</taxon>
        <taxon>Actinomycetota</taxon>
        <taxon>Actinomycetes</taxon>
        <taxon>Glycomycetales</taxon>
        <taxon>Glycomycetaceae</taxon>
        <taxon>Glycomyces</taxon>
    </lineage>
</organism>
<dbReference type="InterPro" id="IPR034660">
    <property type="entry name" value="DinB/YfiT-like"/>
</dbReference>
<sequence length="169" mass="18095">MEVNEVLADAFGRVQGEVAGVLDGLSQEDLEARPGPEANSIAWLVWHIARVQDDHVSEAAGREQAWTAGGWEERFGLDLPPGDTGYGHGPKDVGKVAGVSGPDLLAYYEAVHANTLEYIGGLTAADLDRVVDTNWTPHVTLGVRLVSVIDDNQQHGGQAAYVRGLLESR</sequence>
<dbReference type="OrthoDB" id="2363925at2"/>
<accession>A0A2T0UF05</accession>
<keyword evidence="2" id="KW-1185">Reference proteome</keyword>
<evidence type="ECO:0000313" key="2">
    <source>
        <dbReference type="Proteomes" id="UP000238176"/>
    </source>
</evidence>
<dbReference type="RefSeq" id="WP_106365942.1">
    <property type="nucleotide sequence ID" value="NZ_PVTJ01000009.1"/>
</dbReference>
<evidence type="ECO:0000313" key="1">
    <source>
        <dbReference type="EMBL" id="PRY56520.1"/>
    </source>
</evidence>
<dbReference type="AlphaFoldDB" id="A0A2T0UF05"/>
<gene>
    <name evidence="1" type="ORF">B0I28_109169</name>
</gene>
<dbReference type="EMBL" id="PVTJ01000009">
    <property type="protein sequence ID" value="PRY56520.1"/>
    <property type="molecule type" value="Genomic_DNA"/>
</dbReference>
<dbReference type="Proteomes" id="UP000238176">
    <property type="component" value="Unassembled WGS sequence"/>
</dbReference>
<protein>
    <submittedName>
        <fullName evidence="1">Putative damage-inducible protein DinB</fullName>
    </submittedName>
</protein>
<dbReference type="Gene3D" id="1.20.120.450">
    <property type="entry name" value="dinb family like domain"/>
    <property type="match status" value="1"/>
</dbReference>
<name>A0A2T0UF05_9ACTN</name>
<dbReference type="NCBIfam" id="NF047843">
    <property type="entry name" value="MST_Rv0443"/>
    <property type="match status" value="1"/>
</dbReference>
<reference evidence="1 2" key="1">
    <citation type="submission" date="2018-03" db="EMBL/GenBank/DDBJ databases">
        <title>Genomic Encyclopedia of Type Strains, Phase III (KMG-III): the genomes of soil and plant-associated and newly described type strains.</title>
        <authorList>
            <person name="Whitman W."/>
        </authorList>
    </citation>
    <scope>NUCLEOTIDE SEQUENCE [LARGE SCALE GENOMIC DNA]</scope>
    <source>
        <strain evidence="1 2">CGMCC 4.7067</strain>
    </source>
</reference>
<proteinExistence type="predicted"/>